<keyword evidence="2" id="KW-0732">Signal</keyword>
<organism evidence="4 5">
    <name type="scientific">Comamonas terrigena</name>
    <dbReference type="NCBI Taxonomy" id="32013"/>
    <lineage>
        <taxon>Bacteria</taxon>
        <taxon>Pseudomonadati</taxon>
        <taxon>Pseudomonadota</taxon>
        <taxon>Betaproteobacteria</taxon>
        <taxon>Burkholderiales</taxon>
        <taxon>Comamonadaceae</taxon>
        <taxon>Comamonas</taxon>
    </lineage>
</organism>
<dbReference type="RefSeq" id="WP_066536301.1">
    <property type="nucleotide sequence ID" value="NZ_DAMCYT010000023.1"/>
</dbReference>
<dbReference type="InterPro" id="IPR043426">
    <property type="entry name" value="MltB-like"/>
</dbReference>
<dbReference type="FunFam" id="1.10.8.350:FF:000001">
    <property type="entry name" value="Lytic murein transglycosylase B"/>
    <property type="match status" value="1"/>
</dbReference>
<feature type="active site" evidence="1">
    <location>
        <position position="142"/>
    </location>
</feature>
<reference evidence="5" key="1">
    <citation type="submission" date="2017-09" db="EMBL/GenBank/DDBJ databases">
        <title>FDA dAtabase for Regulatory Grade micrObial Sequences (FDA-ARGOS): Supporting development and validation of Infectious Disease Dx tests.</title>
        <authorList>
            <person name="Minogue T."/>
            <person name="Wolcott M."/>
            <person name="Wasieloski L."/>
            <person name="Aguilar W."/>
            <person name="Moore D."/>
            <person name="Tallon L."/>
            <person name="Sadzewicz L."/>
            <person name="Ott S."/>
            <person name="Zhao X."/>
            <person name="Nagaraj S."/>
            <person name="Vavikolanu K."/>
            <person name="Aluvathingal J."/>
            <person name="Nadendla S."/>
            <person name="Sichtig H."/>
        </authorList>
    </citation>
    <scope>NUCLEOTIDE SEQUENCE [LARGE SCALE GENOMIC DNA]</scope>
    <source>
        <strain evidence="5">FDAARGOS_394</strain>
    </source>
</reference>
<comment type="caution">
    <text evidence="4">The sequence shown here is derived from an EMBL/GenBank/DDBJ whole genome shotgun (WGS) entry which is preliminary data.</text>
</comment>
<dbReference type="OrthoDB" id="9772911at2"/>
<dbReference type="GO" id="GO:0008933">
    <property type="term" value="F:peptidoglycan lytic transglycosylase activity"/>
    <property type="evidence" value="ECO:0007669"/>
    <property type="project" value="TreeGrafter"/>
</dbReference>
<evidence type="ECO:0000313" key="5">
    <source>
        <dbReference type="Proteomes" id="UP000220246"/>
    </source>
</evidence>
<dbReference type="Proteomes" id="UP000220246">
    <property type="component" value="Unassembled WGS sequence"/>
</dbReference>
<dbReference type="Pfam" id="PF13406">
    <property type="entry name" value="SLT_2"/>
    <property type="match status" value="1"/>
</dbReference>
<dbReference type="PANTHER" id="PTHR30163:SF9">
    <property type="entry name" value="MEMBRANE-BOUND LYTIC MUREIN TRANSGLYCOSYLASE B"/>
    <property type="match status" value="1"/>
</dbReference>
<dbReference type="SUPFAM" id="SSF53955">
    <property type="entry name" value="Lysozyme-like"/>
    <property type="match status" value="1"/>
</dbReference>
<name>A0A2A7UY98_COMTR</name>
<evidence type="ECO:0000259" key="3">
    <source>
        <dbReference type="Pfam" id="PF13406"/>
    </source>
</evidence>
<dbReference type="STRING" id="1219032.GCA_001515545_01804"/>
<sequence>MTRLLPVALVCIAACALPSYAQSPKNSKARAAAAVDNSYGQRAEALRWADTLAQQQGIDAAWLRQQLGQAQKLEQVRRLMTPSTGPKKTTARSWAVYRSRFIDPVRVQAGKRFWQENAAALERAEQTYGVPPEIIVGIIGVETIYGRNMGNFRVLDALATLAFDYPANHPRLAERVAYFQGELAQFLTTAWSARQDPTQALGSFAGAMGLGQFMPSSLARFGVDFDGDGKVDLYNSTVDAIGSVANYFRGHGWQPGMAVQYGVAFNPNGTDMATLLAPDIKPSFTADQMLQLGAIPLDGGMRHQGPLALVELLNGEDAPTYVIGTQNFYAITRYNMSSYYAMAVYDLGQEVAAAVQEASLEPAPQAPRSAASAP</sequence>
<dbReference type="GO" id="GO:0009253">
    <property type="term" value="P:peptidoglycan catabolic process"/>
    <property type="evidence" value="ECO:0007669"/>
    <property type="project" value="TreeGrafter"/>
</dbReference>
<dbReference type="PANTHER" id="PTHR30163">
    <property type="entry name" value="MEMBRANE-BOUND LYTIC MUREIN TRANSGLYCOSYLASE B"/>
    <property type="match status" value="1"/>
</dbReference>
<dbReference type="AlphaFoldDB" id="A0A2A7UY98"/>
<proteinExistence type="predicted"/>
<accession>A0A2A7UY98</accession>
<dbReference type="Gene3D" id="1.10.530.10">
    <property type="match status" value="1"/>
</dbReference>
<protein>
    <submittedName>
        <fullName evidence="4">Lytic murein transglycosylase B</fullName>
    </submittedName>
</protein>
<evidence type="ECO:0000256" key="1">
    <source>
        <dbReference type="PIRSR" id="PIRSR611757-1"/>
    </source>
</evidence>
<gene>
    <name evidence="4" type="primary">mltB</name>
    <name evidence="4" type="ORF">CRM82_18465</name>
</gene>
<keyword evidence="5" id="KW-1185">Reference proteome</keyword>
<dbReference type="CDD" id="cd13399">
    <property type="entry name" value="Slt35-like"/>
    <property type="match status" value="1"/>
</dbReference>
<dbReference type="Gene3D" id="1.10.8.350">
    <property type="entry name" value="Bacterial muramidase"/>
    <property type="match status" value="1"/>
</dbReference>
<dbReference type="InterPro" id="IPR011757">
    <property type="entry name" value="Lytic_transglycosylase_MltB"/>
</dbReference>
<dbReference type="EMBL" id="PDEA01000001">
    <property type="protein sequence ID" value="PEH90309.1"/>
    <property type="molecule type" value="Genomic_DNA"/>
</dbReference>
<dbReference type="InterPro" id="IPR023346">
    <property type="entry name" value="Lysozyme-like_dom_sf"/>
</dbReference>
<dbReference type="GeneID" id="80802614"/>
<dbReference type="InterPro" id="IPR031304">
    <property type="entry name" value="SLT_2"/>
</dbReference>
<evidence type="ECO:0000313" key="4">
    <source>
        <dbReference type="EMBL" id="PEH90309.1"/>
    </source>
</evidence>
<dbReference type="NCBIfam" id="TIGR02282">
    <property type="entry name" value="MltB"/>
    <property type="match status" value="1"/>
</dbReference>
<feature type="signal peptide" evidence="2">
    <location>
        <begin position="1"/>
        <end position="21"/>
    </location>
</feature>
<evidence type="ECO:0000256" key="2">
    <source>
        <dbReference type="SAM" id="SignalP"/>
    </source>
</evidence>
<feature type="chain" id="PRO_5012970256" evidence="2">
    <location>
        <begin position="22"/>
        <end position="374"/>
    </location>
</feature>
<feature type="domain" description="Transglycosylase SLT" evidence="3">
    <location>
        <begin position="49"/>
        <end position="349"/>
    </location>
</feature>